<proteinExistence type="predicted"/>
<dbReference type="RefSeq" id="WP_166664559.1">
    <property type="nucleotide sequence ID" value="NZ_SOCP01000043.1"/>
</dbReference>
<reference evidence="2 3" key="1">
    <citation type="submission" date="2019-03" db="EMBL/GenBank/DDBJ databases">
        <title>Genomic Encyclopedia of Archaeal and Bacterial Type Strains, Phase II (KMG-II): from individual species to whole genera.</title>
        <authorList>
            <person name="Goeker M."/>
        </authorList>
    </citation>
    <scope>NUCLEOTIDE SEQUENCE [LARGE SCALE GENOMIC DNA]</scope>
    <source>
        <strain evidence="2 3">DSM 45499</strain>
    </source>
</reference>
<comment type="caution">
    <text evidence="2">The sequence shown here is derived from an EMBL/GenBank/DDBJ whole genome shotgun (WGS) entry which is preliminary data.</text>
</comment>
<protein>
    <submittedName>
        <fullName evidence="2">DcmR-like sensory protein</fullName>
    </submittedName>
</protein>
<evidence type="ECO:0000259" key="1">
    <source>
        <dbReference type="Pfam" id="PF14417"/>
    </source>
</evidence>
<dbReference type="EMBL" id="SOCP01000043">
    <property type="protein sequence ID" value="TDV34212.1"/>
    <property type="molecule type" value="Genomic_DNA"/>
</dbReference>
<feature type="domain" description="MEDS" evidence="1">
    <location>
        <begin position="14"/>
        <end position="166"/>
    </location>
</feature>
<evidence type="ECO:0000313" key="3">
    <source>
        <dbReference type="Proteomes" id="UP000294927"/>
    </source>
</evidence>
<dbReference type="AlphaFoldDB" id="A0A4R7UQA7"/>
<sequence length="181" mass="19676">MTVTLGGAGLAPHDHVCVLHRGRRQREELVLPFLSEGLECGEPALFFTPTGESAAVRAALGDPDNLELLEPEDSYVRAGAFEPDQVFEVMDTWARERLCGGDVFGRVVSDMSWAASITSTNLVAEIIAEEQAGNGWCRSYNQVVICLFDLDLFGGDLVVPMIRSHPKTWLSGVVIENPGCV</sequence>
<dbReference type="Proteomes" id="UP000294927">
    <property type="component" value="Unassembled WGS sequence"/>
</dbReference>
<gene>
    <name evidence="2" type="ORF">CLV71_1431</name>
</gene>
<keyword evidence="3" id="KW-1185">Reference proteome</keyword>
<name>A0A4R7UQA7_9PSEU</name>
<dbReference type="InterPro" id="IPR025847">
    <property type="entry name" value="MEDS_domain"/>
</dbReference>
<organism evidence="2 3">
    <name type="scientific">Actinophytocola oryzae</name>
    <dbReference type="NCBI Taxonomy" id="502181"/>
    <lineage>
        <taxon>Bacteria</taxon>
        <taxon>Bacillati</taxon>
        <taxon>Actinomycetota</taxon>
        <taxon>Actinomycetes</taxon>
        <taxon>Pseudonocardiales</taxon>
        <taxon>Pseudonocardiaceae</taxon>
    </lineage>
</organism>
<evidence type="ECO:0000313" key="2">
    <source>
        <dbReference type="EMBL" id="TDV34212.1"/>
    </source>
</evidence>
<dbReference type="Pfam" id="PF14417">
    <property type="entry name" value="MEDS"/>
    <property type="match status" value="1"/>
</dbReference>
<accession>A0A4R7UQA7</accession>